<evidence type="ECO:0000256" key="1">
    <source>
        <dbReference type="SAM" id="Phobius"/>
    </source>
</evidence>
<proteinExistence type="predicted"/>
<name>A0ABZ0Z066_9CAUD</name>
<accession>A0ABZ0Z066</accession>
<keyword evidence="3" id="KW-1185">Reference proteome</keyword>
<organism evidence="2 3">
    <name type="scientific">phage Lak_Megaphage_RVC_AP3_GC26</name>
    <dbReference type="NCBI Taxonomy" id="3109225"/>
    <lineage>
        <taxon>Viruses</taxon>
        <taxon>Duplodnaviria</taxon>
        <taxon>Heunggongvirae</taxon>
        <taxon>Uroviricota</taxon>
        <taxon>Caudoviricetes</taxon>
        <taxon>Caudoviricetes code 15 clade</taxon>
    </lineage>
</organism>
<protein>
    <submittedName>
        <fullName evidence="2">Uncharacterized protein</fullName>
    </submittedName>
</protein>
<dbReference type="Proteomes" id="UP001348805">
    <property type="component" value="Segment"/>
</dbReference>
<keyword evidence="1" id="KW-1133">Transmembrane helix</keyword>
<dbReference type="EMBL" id="OR769219">
    <property type="protein sequence ID" value="WQJ51327.1"/>
    <property type="molecule type" value="Genomic_DNA"/>
</dbReference>
<feature type="transmembrane region" description="Helical" evidence="1">
    <location>
        <begin position="142"/>
        <end position="166"/>
    </location>
</feature>
<evidence type="ECO:0000313" key="3">
    <source>
        <dbReference type="Proteomes" id="UP001348805"/>
    </source>
</evidence>
<sequence>MKLFENIKDWWNSFLDDYHQSSKDKLMQKAFIKVIKEEENDRESFFTANNLRSTDGFTKVVHVIDIPEEYQLKGQPWQIMDKLNENAYFVTRYLRDELGFGDNVTFPEFYHIEDPSSGKPFSTRYFGIWSYTPVLKSKKRIYIVNSVVSALIAGIVSGLTALTLFMI</sequence>
<reference evidence="2 3" key="1">
    <citation type="submission" date="2023-11" db="EMBL/GenBank/DDBJ databases">
        <authorList>
            <person name="Cook R."/>
            <person name="Crisci M."/>
            <person name="Pye H."/>
            <person name="Adriaenssens E."/>
            <person name="Santini J."/>
        </authorList>
    </citation>
    <scope>NUCLEOTIDE SEQUENCE [LARGE SCALE GENOMIC DNA]</scope>
    <source>
        <strain evidence="2">Lak_Megaphage_RVC_AP3_GC26</strain>
    </source>
</reference>
<keyword evidence="1" id="KW-0812">Transmembrane</keyword>
<keyword evidence="1" id="KW-0472">Membrane</keyword>
<evidence type="ECO:0000313" key="2">
    <source>
        <dbReference type="EMBL" id="WQJ51327.1"/>
    </source>
</evidence>